<protein>
    <submittedName>
        <fullName evidence="2">Uncharacterized protein</fullName>
    </submittedName>
</protein>
<proteinExistence type="predicted"/>
<dbReference type="EMBL" id="CADCTV010000516">
    <property type="protein sequence ID" value="CAA9337784.1"/>
    <property type="molecule type" value="Genomic_DNA"/>
</dbReference>
<evidence type="ECO:0000313" key="2">
    <source>
        <dbReference type="EMBL" id="CAA9337784.1"/>
    </source>
</evidence>
<feature type="compositionally biased region" description="Basic residues" evidence="1">
    <location>
        <begin position="133"/>
        <end position="142"/>
    </location>
</feature>
<feature type="region of interest" description="Disordered" evidence="1">
    <location>
        <begin position="114"/>
        <end position="161"/>
    </location>
</feature>
<reference evidence="2" key="1">
    <citation type="submission" date="2020-02" db="EMBL/GenBank/DDBJ databases">
        <authorList>
            <person name="Meier V. D."/>
        </authorList>
    </citation>
    <scope>NUCLEOTIDE SEQUENCE</scope>
    <source>
        <strain evidence="2">AVDCRST_MAG89</strain>
    </source>
</reference>
<gene>
    <name evidence="2" type="ORF">AVDCRST_MAG89-2474</name>
</gene>
<feature type="region of interest" description="Disordered" evidence="1">
    <location>
        <begin position="203"/>
        <end position="250"/>
    </location>
</feature>
<organism evidence="2">
    <name type="scientific">uncultured Gemmatimonadota bacterium</name>
    <dbReference type="NCBI Taxonomy" id="203437"/>
    <lineage>
        <taxon>Bacteria</taxon>
        <taxon>Pseudomonadati</taxon>
        <taxon>Gemmatimonadota</taxon>
        <taxon>environmental samples</taxon>
    </lineage>
</organism>
<feature type="non-terminal residue" evidence="2">
    <location>
        <position position="250"/>
    </location>
</feature>
<feature type="compositionally biased region" description="Basic and acidic residues" evidence="1">
    <location>
        <begin position="55"/>
        <end position="74"/>
    </location>
</feature>
<feature type="non-terminal residue" evidence="2">
    <location>
        <position position="1"/>
    </location>
</feature>
<feature type="region of interest" description="Disordered" evidence="1">
    <location>
        <begin position="27"/>
        <end position="86"/>
    </location>
</feature>
<evidence type="ECO:0000256" key="1">
    <source>
        <dbReference type="SAM" id="MobiDB-lite"/>
    </source>
</evidence>
<dbReference type="AlphaFoldDB" id="A0A6J4LNS6"/>
<name>A0A6J4LNS6_9BACT</name>
<accession>A0A6J4LNS6</accession>
<sequence length="250" mass="25593">AGSGPGDLLLRLVAGRAGAVLPGVALDREEGAKALGPRRVPGGGVRSGPAAGNADRVRHAADGRHGGSRGDKPVGTHPGGVRAGVCPALGTGIQRRVRRPGAAVEPSRRLRGHVGRVRAEGAQPLDDAADRRRGGRGVHPPRRGAQDRALQPGAGVPGNHLVRALPDAHAGHQRHAKAAAFRLGDVRGGRRHQHRRRVRELPLVRAAAAGAEGPAGGPPPGARRMAEPGGPGGGPRGHGRSRWGQPGRRL</sequence>